<evidence type="ECO:0000256" key="5">
    <source>
        <dbReference type="PROSITE-ProRule" id="PRU00848"/>
    </source>
</evidence>
<evidence type="ECO:0000256" key="7">
    <source>
        <dbReference type="SAM" id="MobiDB-lite"/>
    </source>
</evidence>
<dbReference type="GO" id="GO:0040031">
    <property type="term" value="P:snRNA modification"/>
    <property type="evidence" value="ECO:0007669"/>
    <property type="project" value="TreeGrafter"/>
</dbReference>
<evidence type="ECO:0000256" key="6">
    <source>
        <dbReference type="RuleBase" id="RU367087"/>
    </source>
</evidence>
<dbReference type="InterPro" id="IPR041698">
    <property type="entry name" value="Methyltransf_25"/>
</dbReference>
<dbReference type="InParanoid" id="W4KEJ1"/>
<dbReference type="InterPro" id="IPR029063">
    <property type="entry name" value="SAM-dependent_MTases_sf"/>
</dbReference>
<evidence type="ECO:0000313" key="10">
    <source>
        <dbReference type="Proteomes" id="UP000030671"/>
    </source>
</evidence>
<dbReference type="GO" id="GO:0032259">
    <property type="term" value="P:methylation"/>
    <property type="evidence" value="ECO:0007669"/>
    <property type="project" value="UniProtKB-KW"/>
</dbReference>
<dbReference type="CDD" id="cd02440">
    <property type="entry name" value="AdoMet_MTases"/>
    <property type="match status" value="1"/>
</dbReference>
<dbReference type="Proteomes" id="UP000030671">
    <property type="component" value="Unassembled WGS sequence"/>
</dbReference>
<dbReference type="STRING" id="747525.W4KEJ1"/>
<dbReference type="GO" id="GO:0008171">
    <property type="term" value="F:O-methyltransferase activity"/>
    <property type="evidence" value="ECO:0007669"/>
    <property type="project" value="UniProtKB-UniRule"/>
</dbReference>
<evidence type="ECO:0000256" key="3">
    <source>
        <dbReference type="ARBA" id="ARBA00022679"/>
    </source>
</evidence>
<keyword evidence="10" id="KW-1185">Reference proteome</keyword>
<dbReference type="RefSeq" id="XP_009543156.1">
    <property type="nucleotide sequence ID" value="XM_009544861.1"/>
</dbReference>
<sequence length="253" mass="28249">YHHNPLPYDPRLTLLPRELLIGARVLDIGCNEGWVSCELAQSWAAQHVVGVDIDETLVRMAWKRRRAVWSLQAPVDSPRSNPATPSTVLPTSNKRPREALPASLSTAPPDPNYFPASCQLMFGQLPILPSDISGDTGTFPHNISFRCADWVHEVIPEDVEGYDVVLGLSVSKWIHLNGGDSGLRRFFHRVYDALRPGGTFVFEPQQWDSYTKARKLDPVQNAKNLKIQPADFERLLKEIGFVSMKRLGVAGEG</sequence>
<keyword evidence="3 6" id="KW-0808">Transferase</keyword>
<feature type="non-terminal residue" evidence="9">
    <location>
        <position position="1"/>
    </location>
</feature>
<dbReference type="EMBL" id="KI925456">
    <property type="protein sequence ID" value="ETW83735.1"/>
    <property type="molecule type" value="Genomic_DNA"/>
</dbReference>
<organism evidence="9 10">
    <name type="scientific">Heterobasidion irregulare (strain TC 32-1)</name>
    <dbReference type="NCBI Taxonomy" id="747525"/>
    <lineage>
        <taxon>Eukaryota</taxon>
        <taxon>Fungi</taxon>
        <taxon>Dikarya</taxon>
        <taxon>Basidiomycota</taxon>
        <taxon>Agaricomycotina</taxon>
        <taxon>Agaricomycetes</taxon>
        <taxon>Russulales</taxon>
        <taxon>Bondarzewiaceae</taxon>
        <taxon>Heterobasidion</taxon>
        <taxon>Heterobasidion annosum species complex</taxon>
    </lineage>
</organism>
<keyword evidence="4 5" id="KW-0949">S-adenosyl-L-methionine</keyword>
<dbReference type="GO" id="GO:0008173">
    <property type="term" value="F:RNA methyltransferase activity"/>
    <property type="evidence" value="ECO:0007669"/>
    <property type="project" value="UniProtKB-UniRule"/>
</dbReference>
<dbReference type="PANTHER" id="PTHR12315:SF0">
    <property type="entry name" value="7SK SNRNA METHYLPHOSPHATE CAPPING ENZYME"/>
    <property type="match status" value="1"/>
</dbReference>
<dbReference type="Gene3D" id="3.40.50.150">
    <property type="entry name" value="Vaccinia Virus protein VP39"/>
    <property type="match status" value="1"/>
</dbReference>
<dbReference type="KEGG" id="hir:HETIRDRAFT_25974"/>
<dbReference type="PROSITE" id="PS51515">
    <property type="entry name" value="BIN3_SAM"/>
    <property type="match status" value="1"/>
</dbReference>
<dbReference type="GO" id="GO:0017069">
    <property type="term" value="F:snRNA binding"/>
    <property type="evidence" value="ECO:0007669"/>
    <property type="project" value="TreeGrafter"/>
</dbReference>
<proteinExistence type="inferred from homology"/>
<dbReference type="eggNOG" id="KOG2899">
    <property type="taxonomic scope" value="Eukaryota"/>
</dbReference>
<dbReference type="GeneID" id="20669252"/>
<dbReference type="HOGENOM" id="CLU_004729_2_0_1"/>
<keyword evidence="2 6" id="KW-0489">Methyltransferase</keyword>
<dbReference type="Pfam" id="PF13649">
    <property type="entry name" value="Methyltransf_25"/>
    <property type="match status" value="1"/>
</dbReference>
<dbReference type="AlphaFoldDB" id="W4KEJ1"/>
<evidence type="ECO:0000256" key="1">
    <source>
        <dbReference type="ARBA" id="ARBA00008361"/>
    </source>
</evidence>
<reference evidence="9 10" key="1">
    <citation type="journal article" date="2012" name="New Phytol.">
        <title>Insight into trade-off between wood decay and parasitism from the genome of a fungal forest pathogen.</title>
        <authorList>
            <person name="Olson A."/>
            <person name="Aerts A."/>
            <person name="Asiegbu F."/>
            <person name="Belbahri L."/>
            <person name="Bouzid O."/>
            <person name="Broberg A."/>
            <person name="Canback B."/>
            <person name="Coutinho P.M."/>
            <person name="Cullen D."/>
            <person name="Dalman K."/>
            <person name="Deflorio G."/>
            <person name="van Diepen L.T."/>
            <person name="Dunand C."/>
            <person name="Duplessis S."/>
            <person name="Durling M."/>
            <person name="Gonthier P."/>
            <person name="Grimwood J."/>
            <person name="Fossdal C.G."/>
            <person name="Hansson D."/>
            <person name="Henrissat B."/>
            <person name="Hietala A."/>
            <person name="Himmelstrand K."/>
            <person name="Hoffmeister D."/>
            <person name="Hogberg N."/>
            <person name="James T.Y."/>
            <person name="Karlsson M."/>
            <person name="Kohler A."/>
            <person name="Kues U."/>
            <person name="Lee Y.H."/>
            <person name="Lin Y.C."/>
            <person name="Lind M."/>
            <person name="Lindquist E."/>
            <person name="Lombard V."/>
            <person name="Lucas S."/>
            <person name="Lunden K."/>
            <person name="Morin E."/>
            <person name="Murat C."/>
            <person name="Park J."/>
            <person name="Raffaello T."/>
            <person name="Rouze P."/>
            <person name="Salamov A."/>
            <person name="Schmutz J."/>
            <person name="Solheim H."/>
            <person name="Stahlberg J."/>
            <person name="Velez H."/>
            <person name="de Vries R.P."/>
            <person name="Wiebenga A."/>
            <person name="Woodward S."/>
            <person name="Yakovlev I."/>
            <person name="Garbelotto M."/>
            <person name="Martin F."/>
            <person name="Grigoriev I.V."/>
            <person name="Stenlid J."/>
        </authorList>
    </citation>
    <scope>NUCLEOTIDE SEQUENCE [LARGE SCALE GENOMIC DNA]</scope>
    <source>
        <strain evidence="9 10">TC 32-1</strain>
    </source>
</reference>
<dbReference type="PANTHER" id="PTHR12315">
    <property type="entry name" value="BICOID-INTERACTING PROTEIN RELATED"/>
    <property type="match status" value="1"/>
</dbReference>
<dbReference type="OrthoDB" id="540004at2759"/>
<evidence type="ECO:0000259" key="8">
    <source>
        <dbReference type="PROSITE" id="PS51515"/>
    </source>
</evidence>
<comment type="similarity">
    <text evidence="1 6">Belongs to the methyltransferase superfamily.</text>
</comment>
<protein>
    <recommendedName>
        <fullName evidence="6">RNA methyltransferase</fullName>
        <ecNumber evidence="6">2.1.1.-</ecNumber>
    </recommendedName>
</protein>
<dbReference type="InterPro" id="IPR039772">
    <property type="entry name" value="Bin3-like"/>
</dbReference>
<dbReference type="InterPro" id="IPR024160">
    <property type="entry name" value="BIN3_SAM-bd_dom"/>
</dbReference>
<accession>W4KEJ1</accession>
<gene>
    <name evidence="9" type="ORF">HETIRDRAFT_25974</name>
</gene>
<dbReference type="Pfam" id="PF06859">
    <property type="entry name" value="Bin3"/>
    <property type="match status" value="1"/>
</dbReference>
<dbReference type="SUPFAM" id="SSF53335">
    <property type="entry name" value="S-adenosyl-L-methionine-dependent methyltransferases"/>
    <property type="match status" value="1"/>
</dbReference>
<feature type="region of interest" description="Disordered" evidence="7">
    <location>
        <begin position="73"/>
        <end position="108"/>
    </location>
</feature>
<dbReference type="FunCoup" id="W4KEJ1">
    <property type="interactions" value="21"/>
</dbReference>
<feature type="domain" description="Bin3-type SAM" evidence="8">
    <location>
        <begin position="9"/>
        <end position="253"/>
    </location>
</feature>
<dbReference type="InterPro" id="IPR010675">
    <property type="entry name" value="Bin3_C"/>
</dbReference>
<feature type="non-terminal residue" evidence="9">
    <location>
        <position position="253"/>
    </location>
</feature>
<evidence type="ECO:0000313" key="9">
    <source>
        <dbReference type="EMBL" id="ETW83735.1"/>
    </source>
</evidence>
<feature type="compositionally biased region" description="Polar residues" evidence="7">
    <location>
        <begin position="78"/>
        <end position="93"/>
    </location>
</feature>
<dbReference type="EC" id="2.1.1.-" evidence="6"/>
<name>W4KEJ1_HETIT</name>
<evidence type="ECO:0000256" key="4">
    <source>
        <dbReference type="ARBA" id="ARBA00022691"/>
    </source>
</evidence>
<evidence type="ECO:0000256" key="2">
    <source>
        <dbReference type="ARBA" id="ARBA00022603"/>
    </source>
</evidence>